<gene>
    <name evidence="1" type="ORF">J3A84_09045</name>
</gene>
<reference evidence="1" key="1">
    <citation type="submission" date="2021-03" db="EMBL/GenBank/DDBJ databases">
        <title>Proteiniclasticum marinus sp. nov., isolated from tidal flat sediment.</title>
        <authorList>
            <person name="Namirimu T."/>
            <person name="Yang J.-A."/>
            <person name="Yang S.-H."/>
            <person name="Kim Y.-J."/>
            <person name="Kwon K.K."/>
        </authorList>
    </citation>
    <scope>NUCLEOTIDE SEQUENCE</scope>
    <source>
        <strain evidence="1">SCR006</strain>
    </source>
</reference>
<dbReference type="AlphaFoldDB" id="A0A939KJL8"/>
<protein>
    <recommendedName>
        <fullName evidence="3">Ethanolamine utilization protein</fullName>
    </recommendedName>
</protein>
<name>A0A939KJL8_9CLOT</name>
<dbReference type="PIRSF" id="PIRSF034981">
    <property type="entry name" value="Eut_put"/>
    <property type="match status" value="1"/>
</dbReference>
<accession>A0A939KJL8</accession>
<organism evidence="1 2">
    <name type="scientific">Proteiniclasticum aestuarii</name>
    <dbReference type="NCBI Taxonomy" id="2817862"/>
    <lineage>
        <taxon>Bacteria</taxon>
        <taxon>Bacillati</taxon>
        <taxon>Bacillota</taxon>
        <taxon>Clostridia</taxon>
        <taxon>Eubacteriales</taxon>
        <taxon>Clostridiaceae</taxon>
        <taxon>Proteiniclasticum</taxon>
    </lineage>
</organism>
<dbReference type="RefSeq" id="WP_207599691.1">
    <property type="nucleotide sequence ID" value="NZ_JAFNJU010000006.1"/>
</dbReference>
<keyword evidence="2" id="KW-1185">Reference proteome</keyword>
<sequence>MQIEVIMKKVLEEIRKMESAEKDREKMLVIGEAQCFEKELRNRYDSRYELEFACCFDEDVQFDVLLLAEISPNTLQKLAMGMNPRVGPVMEALMSGKEVLYLSEGLLHRKMAKTCPKMLYRLYEDSVKKIASFGIRPAETRNPRRGETPPAGAAKKRGLIGEKEILSMVGSGERILYTEGTPIITPLARDLMRNHGITLEKRERRE</sequence>
<dbReference type="InterPro" id="IPR013372">
    <property type="entry name" value="Eut_put"/>
</dbReference>
<evidence type="ECO:0000313" key="2">
    <source>
        <dbReference type="Proteomes" id="UP000664218"/>
    </source>
</evidence>
<evidence type="ECO:0008006" key="3">
    <source>
        <dbReference type="Google" id="ProtNLM"/>
    </source>
</evidence>
<evidence type="ECO:0000313" key="1">
    <source>
        <dbReference type="EMBL" id="MBO1265171.1"/>
    </source>
</evidence>
<dbReference type="Proteomes" id="UP000664218">
    <property type="component" value="Unassembled WGS sequence"/>
</dbReference>
<dbReference type="EMBL" id="JAFNJU010000006">
    <property type="protein sequence ID" value="MBO1265171.1"/>
    <property type="molecule type" value="Genomic_DNA"/>
</dbReference>
<comment type="caution">
    <text evidence="1">The sequence shown here is derived from an EMBL/GenBank/DDBJ whole genome shotgun (WGS) entry which is preliminary data.</text>
</comment>
<proteinExistence type="predicted"/>